<dbReference type="InterPro" id="IPR036388">
    <property type="entry name" value="WH-like_DNA-bd_sf"/>
</dbReference>
<reference evidence="2 3" key="1">
    <citation type="submission" date="2019-03" db="EMBL/GenBank/DDBJ databases">
        <title>Genomic Encyclopedia of Type Strains, Phase III (KMG-III): the genomes of soil and plant-associated and newly described type strains.</title>
        <authorList>
            <person name="Whitman W."/>
        </authorList>
    </citation>
    <scope>NUCLEOTIDE SEQUENCE [LARGE SCALE GENOMIC DNA]</scope>
    <source>
        <strain evidence="2 3">CECT 8283</strain>
    </source>
</reference>
<feature type="transmembrane region" description="Helical" evidence="1">
    <location>
        <begin position="169"/>
        <end position="190"/>
    </location>
</feature>
<keyword evidence="1" id="KW-0812">Transmembrane</keyword>
<organism evidence="2 3">
    <name type="scientific">Tenacibaculum caenipelagi</name>
    <dbReference type="NCBI Taxonomy" id="1325435"/>
    <lineage>
        <taxon>Bacteria</taxon>
        <taxon>Pseudomonadati</taxon>
        <taxon>Bacteroidota</taxon>
        <taxon>Flavobacteriia</taxon>
        <taxon>Flavobacteriales</taxon>
        <taxon>Flavobacteriaceae</taxon>
        <taxon>Tenacibaculum</taxon>
    </lineage>
</organism>
<feature type="transmembrane region" description="Helical" evidence="1">
    <location>
        <begin position="70"/>
        <end position="89"/>
    </location>
</feature>
<feature type="transmembrane region" description="Helical" evidence="1">
    <location>
        <begin position="101"/>
        <end position="124"/>
    </location>
</feature>
<feature type="transmembrane region" description="Helical" evidence="1">
    <location>
        <begin position="41"/>
        <end position="58"/>
    </location>
</feature>
<evidence type="ECO:0000256" key="1">
    <source>
        <dbReference type="SAM" id="Phobius"/>
    </source>
</evidence>
<name>A0A4R6TBA5_9FLAO</name>
<protein>
    <submittedName>
        <fullName evidence="2">Winged helix-turn-helix DNA-binding protein</fullName>
    </submittedName>
</protein>
<evidence type="ECO:0000313" key="2">
    <source>
        <dbReference type="EMBL" id="TDQ22784.1"/>
    </source>
</evidence>
<dbReference type="Proteomes" id="UP000295390">
    <property type="component" value="Unassembled WGS sequence"/>
</dbReference>
<proteinExistence type="predicted"/>
<dbReference type="Pfam" id="PF13412">
    <property type="entry name" value="HTH_24"/>
    <property type="match status" value="1"/>
</dbReference>
<gene>
    <name evidence="2" type="ORF">DFQ07_2802</name>
</gene>
<comment type="caution">
    <text evidence="2">The sequence shown here is derived from an EMBL/GenBank/DDBJ whole genome shotgun (WGS) entry which is preliminary data.</text>
</comment>
<dbReference type="GO" id="GO:0003677">
    <property type="term" value="F:DNA binding"/>
    <property type="evidence" value="ECO:0007669"/>
    <property type="project" value="UniProtKB-KW"/>
</dbReference>
<feature type="transmembrane region" description="Helical" evidence="1">
    <location>
        <begin position="130"/>
        <end position="148"/>
    </location>
</feature>
<keyword evidence="1" id="KW-1133">Transmembrane helix</keyword>
<feature type="transmembrane region" description="Helical" evidence="1">
    <location>
        <begin position="6"/>
        <end position="29"/>
    </location>
</feature>
<sequence length="299" mass="35259">MFGTKLHPITFVFIIVQIVCLIILSFFFLNRSEKKNFDLKFFTISTLCLVYNFSNGLIPDSNFIADIRSQYYITFAIGIIASCYSFYFIHTEHGLKIFNQSFVKAIILGFGVWYIVAFVSLYSITNNLSLCRLIFFVYPIGIAFYWFFKFSKWLIKSKYREWNKYKKTKVFTGLIGMISLLSFPVILIIFEDNQPAERIAYNIGYLSFSFFFFFRLNYKNSDNKTLEYYLNTDLTKRQQQILLVIYENPNIPYTELAKKLNISTSTFTTHTANIYKALRLEDKTKNGLLSYIDDMYNNI</sequence>
<dbReference type="Gene3D" id="1.10.10.10">
    <property type="entry name" value="Winged helix-like DNA-binding domain superfamily/Winged helix DNA-binding domain"/>
    <property type="match status" value="1"/>
</dbReference>
<dbReference type="AlphaFoldDB" id="A0A4R6TBA5"/>
<keyword evidence="3" id="KW-1185">Reference proteome</keyword>
<accession>A0A4R6TBA5</accession>
<keyword evidence="1" id="KW-0472">Membrane</keyword>
<evidence type="ECO:0000313" key="3">
    <source>
        <dbReference type="Proteomes" id="UP000295390"/>
    </source>
</evidence>
<dbReference type="OrthoDB" id="1254222at2"/>
<keyword evidence="2" id="KW-0238">DNA-binding</keyword>
<feature type="transmembrane region" description="Helical" evidence="1">
    <location>
        <begin position="202"/>
        <end position="218"/>
    </location>
</feature>
<dbReference type="InterPro" id="IPR036390">
    <property type="entry name" value="WH_DNA-bd_sf"/>
</dbReference>
<dbReference type="SUPFAM" id="SSF46785">
    <property type="entry name" value="Winged helix' DNA-binding domain"/>
    <property type="match status" value="1"/>
</dbReference>
<dbReference type="EMBL" id="SNYH01000006">
    <property type="protein sequence ID" value="TDQ22784.1"/>
    <property type="molecule type" value="Genomic_DNA"/>
</dbReference>